<dbReference type="Gene3D" id="1.10.10.60">
    <property type="entry name" value="Homeodomain-like"/>
    <property type="match status" value="2"/>
</dbReference>
<dbReference type="eggNOG" id="KOG0051">
    <property type="taxonomic scope" value="Eukaryota"/>
</dbReference>
<dbReference type="OrthoDB" id="39591at2759"/>
<dbReference type="PROSITE" id="PS51294">
    <property type="entry name" value="HTH_MYB"/>
    <property type="match status" value="1"/>
</dbReference>
<evidence type="ECO:0000259" key="5">
    <source>
        <dbReference type="PROSITE" id="PS50090"/>
    </source>
</evidence>
<evidence type="ECO:0000256" key="1">
    <source>
        <dbReference type="ARBA" id="ARBA00004123"/>
    </source>
</evidence>
<keyword evidence="3" id="KW-0539">Nucleus</keyword>
<feature type="compositionally biased region" description="Acidic residues" evidence="4">
    <location>
        <begin position="1241"/>
        <end position="1251"/>
    </location>
</feature>
<dbReference type="PANTHER" id="PTHR46380:SF2">
    <property type="entry name" value="CYCLIN-D-BINDING MYB-LIKE TRANSCRIPTION FACTOR 1"/>
    <property type="match status" value="1"/>
</dbReference>
<feature type="region of interest" description="Disordered" evidence="4">
    <location>
        <begin position="1"/>
        <end position="144"/>
    </location>
</feature>
<dbReference type="InterPro" id="IPR051651">
    <property type="entry name" value="DMTF1_DNA-bind_reg"/>
</dbReference>
<feature type="compositionally biased region" description="Basic and acidic residues" evidence="4">
    <location>
        <begin position="582"/>
        <end position="593"/>
    </location>
</feature>
<dbReference type="PANTHER" id="PTHR46380">
    <property type="entry name" value="CYCLIN-D-BINDING MYB-LIKE TRANSCRIPTION FACTOR 1"/>
    <property type="match status" value="1"/>
</dbReference>
<reference evidence="7 8" key="1">
    <citation type="journal article" date="2012" name="PLoS Pathog.">
        <title>Diverse lifestyles and strategies of plant pathogenesis encoded in the genomes of eighteen Dothideomycetes fungi.</title>
        <authorList>
            <person name="Ohm R.A."/>
            <person name="Feau N."/>
            <person name="Henrissat B."/>
            <person name="Schoch C.L."/>
            <person name="Horwitz B.A."/>
            <person name="Barry K.W."/>
            <person name="Condon B.J."/>
            <person name="Copeland A.C."/>
            <person name="Dhillon B."/>
            <person name="Glaser F."/>
            <person name="Hesse C.N."/>
            <person name="Kosti I."/>
            <person name="LaButti K."/>
            <person name="Lindquist E.A."/>
            <person name="Lucas S."/>
            <person name="Salamov A.A."/>
            <person name="Bradshaw R.E."/>
            <person name="Ciuffetti L."/>
            <person name="Hamelin R.C."/>
            <person name="Kema G.H.J."/>
            <person name="Lawrence C."/>
            <person name="Scott J.A."/>
            <person name="Spatafora J.W."/>
            <person name="Turgeon B.G."/>
            <person name="de Wit P.J.G.M."/>
            <person name="Zhong S."/>
            <person name="Goodwin S.B."/>
            <person name="Grigoriev I.V."/>
        </authorList>
    </citation>
    <scope>NUCLEOTIDE SEQUENCE [LARGE SCALE GENOMIC DNA]</scope>
    <source>
        <strain evidence="7 8">SO2202</strain>
    </source>
</reference>
<dbReference type="HOGENOM" id="CLU_259376_0_0_1"/>
<feature type="compositionally biased region" description="Polar residues" evidence="4">
    <location>
        <begin position="1283"/>
        <end position="1303"/>
    </location>
</feature>
<feature type="domain" description="Myb-like" evidence="5">
    <location>
        <begin position="933"/>
        <end position="1001"/>
    </location>
</feature>
<dbReference type="GO" id="GO:0003700">
    <property type="term" value="F:DNA-binding transcription factor activity"/>
    <property type="evidence" value="ECO:0007669"/>
    <property type="project" value="TreeGrafter"/>
</dbReference>
<sequence length="1327" mass="148691">MGQSSSQAHPPQQQIELAGTPTPDLSTVDADDDALSQPAAVELQPPKVTKTAPAKIRPKTTRKRTSDNTQRRLRSPQLAQIEASAEMSEEELQPPRKKRKSLPKAARIDDEAQQVKQEPFSPLRKAKPRAQGRSRAVPSSPPQVVISTSEVEVATQAQALNDPVGALQRRLSGTKEQASRDASNITAEGQTPLAQLQQPSSDWLFKTDEPLAEATASQEPAIVVGMKEPVKDHGEVQQQNDTPMRLQGDPNPEQDIMEDTRGDEMKTSDTWPAHLVPEQHEIAERCQQRTLTVGDLEMEQLFQHPMNRWEHHENSRKAARNVLRGHIVNWDLERCVYKGLAKYVEDENGEVTIVYAAKGERFPTPHHSKAAKREAKATKRFLRSTREALHASLVMSELEAEKFANEPALDDTASDQGLESAEAFDTAQLTNSSGGAEADVIDEATREDVELVEPAELRYTEHDENEGVIIEEQANDETLDIHERKEALREGQVEPEIETMADNARLEAEKGPDEAEEGEGEGESQEQEVAPGHIQNRELDAEAEPTLEAPVRAQRRRVEIVGEESDLEVDEEKVDATGEQDEAMKEAETRDRGPPAIGEEVEGENAHCETTAKRRPKSRTVKPQSRKENNADPLMKRQKKVKQVSTSRPAPAPAPAMTSEEQSTPAAHAPIPTPPQSQNTQQGHTGAPHPTMAQVKDWLVSQYEEPPLPPDELAAKPAKTVARKRKPKSSDDDAEFNLPESEAAPEGDHDVAATSAPPKTKKKRAKKTDHTAKTDMSENIEDVSRPSKAKKRKLNEAQSAEPKRRVTMSGPYTHEEQETADNIFMRVLDREGLHEADLIAQIKNWKTCCVSFKTAMFDAFSDRTVDSVRKFCQRRWHGQQRGPWTQEEDDALRAAHASQPGKWTVISDSVGRSAQDCKDRWRNHLEFGPKTVGPWTVEEEEKLMAAVEECIDIIKKEKSDDLGLIQDPERLATLVNWGVVSQKFHGQRYPARCREKYANMIALGRNRTHKRKSGTSSLENRGDEDPRHILSARRIVDGFEIGDYYDVFVEIHSSFDDPHQHFRDDKHMMWSIVSTKNLHSRFALYSKPSCLRRVALERAIATWPANNAKIRKRLARVDTMPAKALVLAEWVEKTNAGRLDSMTRTYRPELIGKSKEELSEMKQARKKEYLQRRKKYDKSEAYVHDSEDDEVDGNDENDPIDSHEAHVPSAVLNEGEDETPSEDSNEEDEDEALTANKESGDNEEEEEDDGFSEVTQEVPASQFLPSQTLPQDDDIRMADVESLQGTPNISPSGFVNRLKSSGSSRRKTVGYSKKNAFKAKPLRQSGF</sequence>
<accession>M3AZ31</accession>
<feature type="region of interest" description="Disordered" evidence="4">
    <location>
        <begin position="160"/>
        <end position="197"/>
    </location>
</feature>
<feature type="domain" description="HTH myb-type" evidence="6">
    <location>
        <begin position="880"/>
        <end position="929"/>
    </location>
</feature>
<keyword evidence="8" id="KW-1185">Reference proteome</keyword>
<feature type="compositionally biased region" description="Basic and acidic residues" evidence="4">
    <location>
        <begin position="1175"/>
        <end position="1185"/>
    </location>
</feature>
<dbReference type="GO" id="GO:0000976">
    <property type="term" value="F:transcription cis-regulatory region binding"/>
    <property type="evidence" value="ECO:0007669"/>
    <property type="project" value="TreeGrafter"/>
</dbReference>
<protein>
    <recommendedName>
        <fullName evidence="9">Myb-like domain-containing protein</fullName>
    </recommendedName>
</protein>
<feature type="region of interest" description="Disordered" evidence="4">
    <location>
        <begin position="486"/>
        <end position="810"/>
    </location>
</feature>
<dbReference type="InterPro" id="IPR017930">
    <property type="entry name" value="Myb_dom"/>
</dbReference>
<dbReference type="PROSITE" id="PS50090">
    <property type="entry name" value="MYB_LIKE"/>
    <property type="match status" value="2"/>
</dbReference>
<evidence type="ECO:0008006" key="9">
    <source>
        <dbReference type="Google" id="ProtNLM"/>
    </source>
</evidence>
<organism evidence="7 8">
    <name type="scientific">Sphaerulina musiva (strain SO2202)</name>
    <name type="common">Poplar stem canker fungus</name>
    <name type="synonym">Septoria musiva</name>
    <dbReference type="NCBI Taxonomy" id="692275"/>
    <lineage>
        <taxon>Eukaryota</taxon>
        <taxon>Fungi</taxon>
        <taxon>Dikarya</taxon>
        <taxon>Ascomycota</taxon>
        <taxon>Pezizomycotina</taxon>
        <taxon>Dothideomycetes</taxon>
        <taxon>Dothideomycetidae</taxon>
        <taxon>Mycosphaerellales</taxon>
        <taxon>Mycosphaerellaceae</taxon>
        <taxon>Sphaerulina</taxon>
    </lineage>
</organism>
<dbReference type="SMART" id="SM00717">
    <property type="entry name" value="SANT"/>
    <property type="match status" value="2"/>
</dbReference>
<evidence type="ECO:0000313" key="7">
    <source>
        <dbReference type="EMBL" id="EMF12802.1"/>
    </source>
</evidence>
<evidence type="ECO:0000256" key="4">
    <source>
        <dbReference type="SAM" id="MobiDB-lite"/>
    </source>
</evidence>
<feature type="compositionally biased region" description="Polar residues" evidence="4">
    <location>
        <begin position="1254"/>
        <end position="1270"/>
    </location>
</feature>
<feature type="compositionally biased region" description="Polar residues" evidence="4">
    <location>
        <begin position="174"/>
        <end position="197"/>
    </location>
</feature>
<feature type="compositionally biased region" description="Basic and acidic residues" evidence="4">
    <location>
        <begin position="504"/>
        <end position="513"/>
    </location>
</feature>
<evidence type="ECO:0000256" key="3">
    <source>
        <dbReference type="ARBA" id="ARBA00023242"/>
    </source>
</evidence>
<feature type="compositionally biased region" description="Acidic residues" evidence="4">
    <location>
        <begin position="1214"/>
        <end position="1232"/>
    </location>
</feature>
<dbReference type="RefSeq" id="XP_016760923.1">
    <property type="nucleotide sequence ID" value="XM_016901328.1"/>
</dbReference>
<dbReference type="STRING" id="692275.M3AZ31"/>
<feature type="domain" description="Myb-like" evidence="5">
    <location>
        <begin position="880"/>
        <end position="925"/>
    </location>
</feature>
<dbReference type="GeneID" id="27898465"/>
<feature type="compositionally biased region" description="Acidic residues" evidence="4">
    <location>
        <begin position="561"/>
        <end position="581"/>
    </location>
</feature>
<feature type="compositionally biased region" description="Acidic residues" evidence="4">
    <location>
        <begin position="514"/>
        <end position="526"/>
    </location>
</feature>
<dbReference type="Pfam" id="PF00249">
    <property type="entry name" value="Myb_DNA-binding"/>
    <property type="match status" value="1"/>
</dbReference>
<evidence type="ECO:0000313" key="8">
    <source>
        <dbReference type="Proteomes" id="UP000016931"/>
    </source>
</evidence>
<feature type="compositionally biased region" description="Acidic residues" evidence="4">
    <location>
        <begin position="1186"/>
        <end position="1199"/>
    </location>
</feature>
<name>M3AZ31_SPHMS</name>
<feature type="region of interest" description="Disordered" evidence="4">
    <location>
        <begin position="1175"/>
        <end position="1327"/>
    </location>
</feature>
<comment type="subcellular location">
    <subcellularLocation>
        <location evidence="1">Nucleus</location>
    </subcellularLocation>
</comment>
<proteinExistence type="predicted"/>
<evidence type="ECO:0000259" key="6">
    <source>
        <dbReference type="PROSITE" id="PS51294"/>
    </source>
</evidence>
<keyword evidence="2" id="KW-0238">DNA-binding</keyword>
<dbReference type="CDD" id="cd00167">
    <property type="entry name" value="SANT"/>
    <property type="match status" value="1"/>
</dbReference>
<dbReference type="Proteomes" id="UP000016931">
    <property type="component" value="Unassembled WGS sequence"/>
</dbReference>
<evidence type="ECO:0000256" key="2">
    <source>
        <dbReference type="ARBA" id="ARBA00023125"/>
    </source>
</evidence>
<dbReference type="InterPro" id="IPR009057">
    <property type="entry name" value="Homeodomain-like_sf"/>
</dbReference>
<gene>
    <name evidence="7" type="ORF">SEPMUDRAFT_117359</name>
</gene>
<dbReference type="SUPFAM" id="SSF46689">
    <property type="entry name" value="Homeodomain-like"/>
    <property type="match status" value="1"/>
</dbReference>
<dbReference type="GO" id="GO:0005634">
    <property type="term" value="C:nucleus"/>
    <property type="evidence" value="ECO:0007669"/>
    <property type="project" value="UniProtKB-SubCell"/>
</dbReference>
<feature type="compositionally biased region" description="Low complexity" evidence="4">
    <location>
        <begin position="1"/>
        <end position="14"/>
    </location>
</feature>
<dbReference type="InterPro" id="IPR001005">
    <property type="entry name" value="SANT/Myb"/>
</dbReference>
<dbReference type="EMBL" id="KB456264">
    <property type="protein sequence ID" value="EMF12802.1"/>
    <property type="molecule type" value="Genomic_DNA"/>
</dbReference>